<dbReference type="OrthoDB" id="270259at2157"/>
<keyword evidence="2" id="KW-1133">Transmembrane helix</keyword>
<reference evidence="3 4" key="1">
    <citation type="submission" date="2017-06" db="EMBL/GenBank/DDBJ databases">
        <authorList>
            <person name="Kim H.J."/>
            <person name="Triplett B.A."/>
        </authorList>
    </citation>
    <scope>NUCLEOTIDE SEQUENCE [LARGE SCALE GENOMIC DNA]</scope>
    <source>
        <strain evidence="3 4">DSM 8800</strain>
    </source>
</reference>
<dbReference type="Pfam" id="PF23924">
    <property type="entry name" value="DUF7263"/>
    <property type="match status" value="1"/>
</dbReference>
<dbReference type="AlphaFoldDB" id="A0A238X3X8"/>
<evidence type="ECO:0000313" key="3">
    <source>
        <dbReference type="EMBL" id="SNR53283.1"/>
    </source>
</evidence>
<feature type="region of interest" description="Disordered" evidence="1">
    <location>
        <begin position="1"/>
        <end position="29"/>
    </location>
</feature>
<keyword evidence="4" id="KW-1185">Reference proteome</keyword>
<name>A0A238X3X8_HALVU</name>
<evidence type="ECO:0000313" key="4">
    <source>
        <dbReference type="Proteomes" id="UP000198397"/>
    </source>
</evidence>
<feature type="transmembrane region" description="Helical" evidence="2">
    <location>
        <begin position="36"/>
        <end position="57"/>
    </location>
</feature>
<dbReference type="RefSeq" id="WP_143420412.1">
    <property type="nucleotide sequence ID" value="NZ_FZNQ01000013.1"/>
</dbReference>
<gene>
    <name evidence="3" type="ORF">SAMN06264855_11315</name>
</gene>
<dbReference type="InterPro" id="IPR055687">
    <property type="entry name" value="DUF7263"/>
</dbReference>
<accession>A0A238X3X8</accession>
<protein>
    <submittedName>
        <fullName evidence="3">Uncharacterized protein</fullName>
    </submittedName>
</protein>
<sequence>MKRCTRGEPTCRGGLGAAGNDSRETVSGTGRAQANLPVVAVALVVLTAVTGMTVAMAEGAQLAAERDVEERAAAVSIADAFVDGEAEHTRRDNVLDAEALAALTANEWPPVAAVDDAAVRVRAGEEVLLERGDPEGGTTVRRLALIATEETDDGSISADGTEEFDLPEGTTAVEVDPEGSVETVRIDGRVITHEGRGADATTRVDVRPDRDVAVSASGGHGRVHVTAVRERTERVVVEVTVDA</sequence>
<proteinExistence type="predicted"/>
<evidence type="ECO:0000256" key="2">
    <source>
        <dbReference type="SAM" id="Phobius"/>
    </source>
</evidence>
<dbReference type="Proteomes" id="UP000198397">
    <property type="component" value="Unassembled WGS sequence"/>
</dbReference>
<keyword evidence="2" id="KW-0472">Membrane</keyword>
<dbReference type="EMBL" id="FZNQ01000013">
    <property type="protein sequence ID" value="SNR53283.1"/>
    <property type="molecule type" value="Genomic_DNA"/>
</dbReference>
<keyword evidence="2" id="KW-0812">Transmembrane</keyword>
<organism evidence="3 4">
    <name type="scientific">Halorubrum vacuolatum</name>
    <name type="common">Natronobacterium vacuolatum</name>
    <dbReference type="NCBI Taxonomy" id="63740"/>
    <lineage>
        <taxon>Archaea</taxon>
        <taxon>Methanobacteriati</taxon>
        <taxon>Methanobacteriota</taxon>
        <taxon>Stenosarchaea group</taxon>
        <taxon>Halobacteria</taxon>
        <taxon>Halobacteriales</taxon>
        <taxon>Haloferacaceae</taxon>
        <taxon>Halorubrum</taxon>
    </lineage>
</organism>
<evidence type="ECO:0000256" key="1">
    <source>
        <dbReference type="SAM" id="MobiDB-lite"/>
    </source>
</evidence>